<dbReference type="InterPro" id="IPR044880">
    <property type="entry name" value="NCX_ion-bd_dom_sf"/>
</dbReference>
<dbReference type="Proteomes" id="UP001213623">
    <property type="component" value="Chromosome 6"/>
</dbReference>
<dbReference type="GO" id="GO:0008324">
    <property type="term" value="F:monoatomic cation transmembrane transporter activity"/>
    <property type="evidence" value="ECO:0007669"/>
    <property type="project" value="TreeGrafter"/>
</dbReference>
<evidence type="ECO:0000256" key="3">
    <source>
        <dbReference type="ARBA" id="ARBA00022448"/>
    </source>
</evidence>
<keyword evidence="6 8" id="KW-0472">Membrane</keyword>
<feature type="region of interest" description="Disordered" evidence="7">
    <location>
        <begin position="328"/>
        <end position="358"/>
    </location>
</feature>
<keyword evidence="11" id="KW-1185">Reference proteome</keyword>
<evidence type="ECO:0000256" key="6">
    <source>
        <dbReference type="ARBA" id="ARBA00023136"/>
    </source>
</evidence>
<feature type="transmembrane region" description="Helical" evidence="8">
    <location>
        <begin position="172"/>
        <end position="191"/>
    </location>
</feature>
<dbReference type="Pfam" id="PF01699">
    <property type="entry name" value="Na_Ca_ex"/>
    <property type="match status" value="2"/>
</dbReference>
<dbReference type="PANTHER" id="PTHR12266:SF0">
    <property type="entry name" value="MITOCHONDRIAL SODIUM_CALCIUM EXCHANGER PROTEIN"/>
    <property type="match status" value="1"/>
</dbReference>
<protein>
    <recommendedName>
        <fullName evidence="9">Sodium/calcium exchanger membrane region domain-containing protein</fullName>
    </recommendedName>
</protein>
<dbReference type="GO" id="GO:0006874">
    <property type="term" value="P:intracellular calcium ion homeostasis"/>
    <property type="evidence" value="ECO:0007669"/>
    <property type="project" value="TreeGrafter"/>
</dbReference>
<evidence type="ECO:0000256" key="7">
    <source>
        <dbReference type="SAM" id="MobiDB-lite"/>
    </source>
</evidence>
<dbReference type="InterPro" id="IPR051359">
    <property type="entry name" value="CaCA_antiporter"/>
</dbReference>
<evidence type="ECO:0000256" key="5">
    <source>
        <dbReference type="ARBA" id="ARBA00022989"/>
    </source>
</evidence>
<gene>
    <name evidence="10" type="ORF">MNAN1_003178</name>
</gene>
<feature type="transmembrane region" description="Helical" evidence="8">
    <location>
        <begin position="603"/>
        <end position="627"/>
    </location>
</feature>
<keyword evidence="5 8" id="KW-1133">Transmembrane helix</keyword>
<evidence type="ECO:0000256" key="1">
    <source>
        <dbReference type="ARBA" id="ARBA00004141"/>
    </source>
</evidence>
<evidence type="ECO:0000256" key="8">
    <source>
        <dbReference type="SAM" id="Phobius"/>
    </source>
</evidence>
<feature type="transmembrane region" description="Helical" evidence="8">
    <location>
        <begin position="477"/>
        <end position="494"/>
    </location>
</feature>
<sequence>MSAVRGAWLALARAAQGEASCTPMPPGLSPSEACAFVRSHCAGSSTYAYLNAYYCLGSSATFTVGGPMLVSFALFVWLLLLFSALGLVASDFFCPNLTTIAKRLGLSDSIVGVTLLALGNGFPDVISTFRAMEKDAGALALGELMGAAVFTVSMVCGSIMLFHEFTVPAASFLRDVGTYTIAVVLVLFFLLDGTLGLGEGACMLGLYLGYVATVCIGDLSRPTTDEESTLLLDSAEESPSTPQIGHHSLLSAARVHDLARLADTGFIVSDDMAHHMLQPSFALRHPPLYRTFSQHSLERSRCRSPVRPLRPSRARTLDTVRSPRMVDALYTPPPARQGSASFRRDAPSPPREPTPSTTQNAMEDVFARLQAPPESHSLSRLLLIAFLPSLLSWEQNSRFHRGVSVFCAPAYLALRLTVPLVSFDEFLLHQALGRLRDAADAEDAQALWTEVWDEVGAVLETPAPIVHTAERVAADHLLLSMHCVMAPLFLLWVVEAPWVAWATATVLGSCAGAALWRHVRSTAERDAPAQLQLYALPRSMLGFVMGLVWIVVLVDNVLALLRAMGYLYHWSEAILGLTLFALGNSLGDVVTNLSIVRLGHPTMALTACFASPMTNLLLGIGFSATWLTLRHPTQGPYHIALSPALVLSSSVLLFMLIMMLVILPIMRFRVNKYLGMCLLTAYMGAMAANLLLELHSDARLV</sequence>
<dbReference type="InterPro" id="IPR004837">
    <property type="entry name" value="NaCa_Exmemb"/>
</dbReference>
<feature type="domain" description="Sodium/calcium exchanger membrane region" evidence="9">
    <location>
        <begin position="539"/>
        <end position="688"/>
    </location>
</feature>
<reference evidence="10" key="1">
    <citation type="submission" date="2023-03" db="EMBL/GenBank/DDBJ databases">
        <title>Mating type loci evolution in Malassezia.</title>
        <authorList>
            <person name="Coelho M.A."/>
        </authorList>
    </citation>
    <scope>NUCLEOTIDE SEQUENCE</scope>
    <source>
        <strain evidence="10">CBS 9557</strain>
    </source>
</reference>
<evidence type="ECO:0000256" key="2">
    <source>
        <dbReference type="ARBA" id="ARBA00008170"/>
    </source>
</evidence>
<feature type="transmembrane region" description="Helical" evidence="8">
    <location>
        <begin position="673"/>
        <end position="692"/>
    </location>
</feature>
<keyword evidence="3" id="KW-0813">Transport</keyword>
<evidence type="ECO:0000256" key="4">
    <source>
        <dbReference type="ARBA" id="ARBA00022692"/>
    </source>
</evidence>
<dbReference type="PANTHER" id="PTHR12266">
    <property type="entry name" value="NA+/CA2+ K+ INDEPENDENT EXCHANGER"/>
    <property type="match status" value="1"/>
</dbReference>
<feature type="transmembrane region" description="Helical" evidence="8">
    <location>
        <begin position="639"/>
        <end position="661"/>
    </location>
</feature>
<evidence type="ECO:0000313" key="10">
    <source>
        <dbReference type="EMBL" id="WFD28172.1"/>
    </source>
</evidence>
<feature type="transmembrane region" description="Helical" evidence="8">
    <location>
        <begin position="500"/>
        <end position="519"/>
    </location>
</feature>
<keyword evidence="4 8" id="KW-0812">Transmembrane</keyword>
<feature type="transmembrane region" description="Helical" evidence="8">
    <location>
        <begin position="138"/>
        <end position="160"/>
    </location>
</feature>
<dbReference type="Gene3D" id="1.20.1420.30">
    <property type="entry name" value="NCX, central ion-binding region"/>
    <property type="match status" value="2"/>
</dbReference>
<name>A0AAF0ETM2_9BASI</name>
<proteinExistence type="inferred from homology"/>
<evidence type="ECO:0000313" key="11">
    <source>
        <dbReference type="Proteomes" id="UP001213623"/>
    </source>
</evidence>
<dbReference type="AlphaFoldDB" id="A0AAF0ETM2"/>
<accession>A0AAF0ETM2</accession>
<feature type="transmembrane region" description="Helical" evidence="8">
    <location>
        <begin position="540"/>
        <end position="561"/>
    </location>
</feature>
<comment type="subcellular location">
    <subcellularLocation>
        <location evidence="1">Membrane</location>
        <topology evidence="1">Multi-pass membrane protein</topology>
    </subcellularLocation>
</comment>
<organism evidence="10 11">
    <name type="scientific">Malassezia nana</name>
    <dbReference type="NCBI Taxonomy" id="180528"/>
    <lineage>
        <taxon>Eukaryota</taxon>
        <taxon>Fungi</taxon>
        <taxon>Dikarya</taxon>
        <taxon>Basidiomycota</taxon>
        <taxon>Ustilaginomycotina</taxon>
        <taxon>Malasseziomycetes</taxon>
        <taxon>Malasseziales</taxon>
        <taxon>Malasseziaceae</taxon>
        <taxon>Malassezia</taxon>
    </lineage>
</organism>
<dbReference type="GO" id="GO:0016020">
    <property type="term" value="C:membrane"/>
    <property type="evidence" value="ECO:0007669"/>
    <property type="project" value="UniProtKB-SubCell"/>
</dbReference>
<feature type="transmembrane region" description="Helical" evidence="8">
    <location>
        <begin position="573"/>
        <end position="591"/>
    </location>
</feature>
<evidence type="ECO:0000259" key="9">
    <source>
        <dbReference type="Pfam" id="PF01699"/>
    </source>
</evidence>
<feature type="transmembrane region" description="Helical" evidence="8">
    <location>
        <begin position="68"/>
        <end position="88"/>
    </location>
</feature>
<dbReference type="EMBL" id="CP119897">
    <property type="protein sequence ID" value="WFD28172.1"/>
    <property type="molecule type" value="Genomic_DNA"/>
</dbReference>
<feature type="domain" description="Sodium/calcium exchanger membrane region" evidence="9">
    <location>
        <begin position="76"/>
        <end position="214"/>
    </location>
</feature>
<comment type="similarity">
    <text evidence="2">Belongs to the Ca(2+):cation antiporter (CaCA) (TC 2.A.19) family.</text>
</comment>